<dbReference type="EMBL" id="KQ090130">
    <property type="protein sequence ID" value="KMT07920.1"/>
    <property type="molecule type" value="Genomic_DNA"/>
</dbReference>
<name>A0A0J8C2D1_BETVV</name>
<keyword evidence="3" id="KW-1185">Reference proteome</keyword>
<dbReference type="Pfam" id="PF03732">
    <property type="entry name" value="Retrotrans_gag"/>
    <property type="match status" value="1"/>
</dbReference>
<feature type="domain" description="Retrotransposon gag" evidence="1">
    <location>
        <begin position="118"/>
        <end position="209"/>
    </location>
</feature>
<dbReference type="PANTHER" id="PTHR33223">
    <property type="entry name" value="CCHC-TYPE DOMAIN-CONTAINING PROTEIN"/>
    <property type="match status" value="1"/>
</dbReference>
<evidence type="ECO:0000259" key="1">
    <source>
        <dbReference type="Pfam" id="PF03732"/>
    </source>
</evidence>
<gene>
    <name evidence="2" type="ORF">BVRB_6g145230</name>
</gene>
<evidence type="ECO:0000313" key="2">
    <source>
        <dbReference type="EMBL" id="KMT07920.1"/>
    </source>
</evidence>
<dbReference type="Gramene" id="KMT07920">
    <property type="protein sequence ID" value="KMT07920"/>
    <property type="gene ID" value="BVRB_6g145230"/>
</dbReference>
<organism evidence="2 3">
    <name type="scientific">Beta vulgaris subsp. vulgaris</name>
    <name type="common">Beet</name>
    <dbReference type="NCBI Taxonomy" id="3555"/>
    <lineage>
        <taxon>Eukaryota</taxon>
        <taxon>Viridiplantae</taxon>
        <taxon>Streptophyta</taxon>
        <taxon>Embryophyta</taxon>
        <taxon>Tracheophyta</taxon>
        <taxon>Spermatophyta</taxon>
        <taxon>Magnoliopsida</taxon>
        <taxon>eudicotyledons</taxon>
        <taxon>Gunneridae</taxon>
        <taxon>Pentapetalae</taxon>
        <taxon>Caryophyllales</taxon>
        <taxon>Chenopodiaceae</taxon>
        <taxon>Betoideae</taxon>
        <taxon>Beta</taxon>
    </lineage>
</organism>
<sequence>MKVWNTDPKTFRLFSAELDQDLDKFFSDLRNDRMGDKTPPRTLNDIFYPARSSQPSCFVLPAIRGNVNFELKHQNIVLLPKFSGVEDPYLFLREFDEICATMQYPEVTNDGRLRLRAIPFALKTDAKKWMYGLPPNSIDSWDAFLFVFLKKYFPNGKTVRLRNEINQFIQLERESFWKYLDRFKDLLAQCPHHGFVKSRLCQIVYEGLDPNSRTMLESMCQGNFLGKTIDEAWEFLEDLTDKTLQWETTRADSSSLPDKISSAKGGLYNVSDNTYLESRLTLLENQLKSSLSRREIVVRGCAAGLNAAVGWCFATTARCRAAADCDRGAVKVGFPSPALLLLLVAVTMPP</sequence>
<accession>A0A0J8C2D1</accession>
<dbReference type="OrthoDB" id="1305902at2759"/>
<dbReference type="PANTHER" id="PTHR33223:SF11">
    <property type="entry name" value="ELEMENT PROTEIN, PUTATIVE-RELATED"/>
    <property type="match status" value="1"/>
</dbReference>
<proteinExistence type="predicted"/>
<dbReference type="InterPro" id="IPR005162">
    <property type="entry name" value="Retrotrans_gag_dom"/>
</dbReference>
<dbReference type="OMA" id="DEICATM"/>
<dbReference type="Proteomes" id="UP000035740">
    <property type="component" value="Chromosome 6"/>
</dbReference>
<protein>
    <recommendedName>
        <fullName evidence="1">Retrotransposon gag domain-containing protein</fullName>
    </recommendedName>
</protein>
<dbReference type="AlphaFoldDB" id="A0A0J8C2D1"/>
<evidence type="ECO:0000313" key="3">
    <source>
        <dbReference type="Proteomes" id="UP000035740"/>
    </source>
</evidence>
<dbReference type="eggNOG" id="KOG0017">
    <property type="taxonomic scope" value="Eukaryota"/>
</dbReference>
<reference evidence="2 3" key="1">
    <citation type="journal article" date="2014" name="Nature">
        <title>The genome of the recently domesticated crop plant sugar beet (Beta vulgaris).</title>
        <authorList>
            <person name="Dohm J.C."/>
            <person name="Minoche A.E."/>
            <person name="Holtgrawe D."/>
            <person name="Capella-Gutierrez S."/>
            <person name="Zakrzewski F."/>
            <person name="Tafer H."/>
            <person name="Rupp O."/>
            <person name="Sorensen T.R."/>
            <person name="Stracke R."/>
            <person name="Reinhardt R."/>
            <person name="Goesmann A."/>
            <person name="Kraft T."/>
            <person name="Schulz B."/>
            <person name="Stadler P.F."/>
            <person name="Schmidt T."/>
            <person name="Gabaldon T."/>
            <person name="Lehrach H."/>
            <person name="Weisshaar B."/>
            <person name="Himmelbauer H."/>
        </authorList>
    </citation>
    <scope>NUCLEOTIDE SEQUENCE [LARGE SCALE GENOMIC DNA]</scope>
    <source>
        <tissue evidence="2">Taproot</tissue>
    </source>
</reference>